<dbReference type="SUPFAM" id="SSF46565">
    <property type="entry name" value="Chaperone J-domain"/>
    <property type="match status" value="1"/>
</dbReference>
<dbReference type="GO" id="GO:0005737">
    <property type="term" value="C:cytoplasm"/>
    <property type="evidence" value="ECO:0007669"/>
    <property type="project" value="TreeGrafter"/>
</dbReference>
<dbReference type="PANTHER" id="PTHR23172">
    <property type="entry name" value="AUXILIN/CYCLIN G-ASSOCIATED KINASE-RELATED"/>
    <property type="match status" value="1"/>
</dbReference>
<evidence type="ECO:0000256" key="3">
    <source>
        <dbReference type="SAM" id="MobiDB-lite"/>
    </source>
</evidence>
<accession>A0AAV6WZG6</accession>
<dbReference type="GO" id="GO:0031982">
    <property type="term" value="C:vesicle"/>
    <property type="evidence" value="ECO:0007669"/>
    <property type="project" value="TreeGrafter"/>
</dbReference>
<dbReference type="EMBL" id="WHWC01000011">
    <property type="protein sequence ID" value="KAG8373219.1"/>
    <property type="molecule type" value="Genomic_DNA"/>
</dbReference>
<feature type="compositionally biased region" description="Polar residues" evidence="3">
    <location>
        <begin position="943"/>
        <end position="962"/>
    </location>
</feature>
<feature type="coiled-coil region" evidence="2">
    <location>
        <begin position="1056"/>
        <end position="1107"/>
    </location>
</feature>
<dbReference type="GO" id="GO:0072583">
    <property type="term" value="P:clathrin-dependent endocytosis"/>
    <property type="evidence" value="ECO:0007669"/>
    <property type="project" value="TreeGrafter"/>
</dbReference>
<reference evidence="4" key="1">
    <citation type="submission" date="2019-10" db="EMBL/GenBank/DDBJ databases">
        <authorList>
            <person name="Zhang R."/>
            <person name="Pan Y."/>
            <person name="Wang J."/>
            <person name="Ma R."/>
            <person name="Yu S."/>
        </authorList>
    </citation>
    <scope>NUCLEOTIDE SEQUENCE</scope>
    <source>
        <strain evidence="4">LA-IB0</strain>
        <tissue evidence="4">Leaf</tissue>
    </source>
</reference>
<gene>
    <name evidence="4" type="ORF">BUALT_Bualt11G0000900</name>
</gene>
<evidence type="ECO:0000256" key="2">
    <source>
        <dbReference type="SAM" id="Coils"/>
    </source>
</evidence>
<name>A0AAV6WZG6_9LAMI</name>
<dbReference type="InterPro" id="IPR036869">
    <property type="entry name" value="J_dom_sf"/>
</dbReference>
<protein>
    <recommendedName>
        <fullName evidence="6">Auxilin-like protein 1</fullName>
    </recommendedName>
</protein>
<organism evidence="4 5">
    <name type="scientific">Buddleja alternifolia</name>
    <dbReference type="NCBI Taxonomy" id="168488"/>
    <lineage>
        <taxon>Eukaryota</taxon>
        <taxon>Viridiplantae</taxon>
        <taxon>Streptophyta</taxon>
        <taxon>Embryophyta</taxon>
        <taxon>Tracheophyta</taxon>
        <taxon>Spermatophyta</taxon>
        <taxon>Magnoliopsida</taxon>
        <taxon>eudicotyledons</taxon>
        <taxon>Gunneridae</taxon>
        <taxon>Pentapetalae</taxon>
        <taxon>asterids</taxon>
        <taxon>lamiids</taxon>
        <taxon>Lamiales</taxon>
        <taxon>Scrophulariaceae</taxon>
        <taxon>Buddlejeae</taxon>
        <taxon>Buddleja</taxon>
    </lineage>
</organism>
<dbReference type="GO" id="GO:0030276">
    <property type="term" value="F:clathrin binding"/>
    <property type="evidence" value="ECO:0007669"/>
    <property type="project" value="TreeGrafter"/>
</dbReference>
<keyword evidence="5" id="KW-1185">Reference proteome</keyword>
<evidence type="ECO:0000313" key="5">
    <source>
        <dbReference type="Proteomes" id="UP000826271"/>
    </source>
</evidence>
<feature type="coiled-coil region" evidence="2">
    <location>
        <begin position="1141"/>
        <end position="1181"/>
    </location>
</feature>
<feature type="region of interest" description="Disordered" evidence="3">
    <location>
        <begin position="106"/>
        <end position="153"/>
    </location>
</feature>
<feature type="compositionally biased region" description="Polar residues" evidence="3">
    <location>
        <begin position="898"/>
        <end position="907"/>
    </location>
</feature>
<feature type="compositionally biased region" description="Low complexity" evidence="3">
    <location>
        <begin position="124"/>
        <end position="148"/>
    </location>
</feature>
<feature type="compositionally biased region" description="Basic and acidic residues" evidence="3">
    <location>
        <begin position="931"/>
        <end position="942"/>
    </location>
</feature>
<comment type="caution">
    <text evidence="4">The sequence shown here is derived from an EMBL/GenBank/DDBJ whole genome shotgun (WGS) entry which is preliminary data.</text>
</comment>
<feature type="coiled-coil region" evidence="2">
    <location>
        <begin position="1256"/>
        <end position="1291"/>
    </location>
</feature>
<feature type="region of interest" description="Disordered" evidence="3">
    <location>
        <begin position="886"/>
        <end position="968"/>
    </location>
</feature>
<dbReference type="GO" id="GO:0072318">
    <property type="term" value="P:clathrin coat disassembly"/>
    <property type="evidence" value="ECO:0007669"/>
    <property type="project" value="TreeGrafter"/>
</dbReference>
<sequence length="1444" mass="162719">MENISLSQKRRSFNGVYDDVFGPKFGVPSSSSSCSTTNTLAPRLQDYSEIFGGSRSSSIPLLHLPLIIGGGDHLPSFLDYTDVFGGNSSSNRPLPFTMMSFQDLLAQSHDGDGDGDSSDDHPWSPAQSGSLSPSPSLSLSDELTDPPLTATRSADDKLLSDGATHHHSLETTNKLLSNVVSYNKSSQTTAQTLFTGGTTTSNFGYTTTTTSYETHIPCPWNGEDDYCSSHATHDMINTIQEFTATVAEEKRDKKSMLTPPLHCDSNSQANDFINPFQKQGKSMDKPFMTVSDISLRTRPSRLPPPSRPPPALVVKKGDYDTSNANAKLKASKSYAFERLADDSASLFFDVEVDVNVSTEGVEYGNKNVKEVRKSSKDSIERKDIESNSNLELEDVMKMDDKANKTFKVSSSSFEDEKMLQSHRKETTVSALATDNRIGSTKSTEKTSESQGVQYSNHIADCSAGSVAWTEATEYFEVIDKTVSRQGFETIEDCDTLMQRMNSDACRHLRPTYSEAFDQDSKKVRKEASRWNEKRNQPEIGRADCDLGDKQQLEKPNTRLQEKVILNKLTFLYDSNRMIPENVQQVGEIAMLQDDHETVDARPEAKGNVSQVEANLNSKASVMKMDIGKRFVDAQITKESSRKHKEHIVKDEFQRRLEDVEGAETRERVKKIIEQEGIEGDCVNRNKSKLKNEMILEESGKHGERAKESYVVAGHEKNGDERLACGVEIDKERFMEGGKRKLNESTYIRAFEHGGNEKEQELAREWEANKEGNENAYRTEDNNFSSTIAETETGNKREVFGTKGNNHLHRDASISEKLDRHDEESEPIEGNGCEREVKWDLESHVLIEGDQLKLIDGVHKFGEGKAINLAGEHDNPRMMEANQAAFSSEGNWELKTERSSSIYESESVLTKKKSEPGMDDPLVKGNFNRFSKNNEELQDRNIDSEPNNTAESPSLPKQKTDSNIGGIGMRVSCSMPDKTSSGMEYSHEPEKIISTEDDWGKKTQATEFIVKKLDIRDSFTPCQVTRESLVNGMKVEDASPVLEHNDETIYSSKSSISQRIERKEKNMKENLAAQDKNVGERVRRETELENEHMRKIEEEREREREREKDRMAVDKAAFEARERSFAEVHERAERAVVERASAEVRQRAMAEARERLEKASMEARLRAERAAVERATAEARQRAAEKAMADRAAFDSHGRADKFVSDRFSTSFRSSDTRQSSLSSDLRYQSSGISNGLRYSYASAHVGAEGESPQRCKARLERYRRTAERAANALAEKNRRDLLAQREREERNRVAESLDAEVKRWSSGKEGNLRALLSTLQYILGPGSGWQPVPLTEVITSAAVKKAYRKATLCVHPDKLQQRGATVQQKYICEKVFDLLKSTWLLRHSMMEVSTVSSFYKQLMINWNDEKLGTSLIQRSGDKMHSVCSWCWKFEYQQQENSLHG</sequence>
<keyword evidence="1 2" id="KW-0175">Coiled coil</keyword>
<evidence type="ECO:0000256" key="1">
    <source>
        <dbReference type="ARBA" id="ARBA00023054"/>
    </source>
</evidence>
<dbReference type="PANTHER" id="PTHR23172:SF87">
    <property type="entry name" value="CHAPERONE DNAJ-DOMAIN SUPERFAMILY PROTEIN"/>
    <property type="match status" value="1"/>
</dbReference>
<proteinExistence type="predicted"/>
<dbReference type="Gene3D" id="1.10.287.110">
    <property type="entry name" value="DnaJ domain"/>
    <property type="match status" value="1"/>
</dbReference>
<dbReference type="Proteomes" id="UP000826271">
    <property type="component" value="Unassembled WGS sequence"/>
</dbReference>
<evidence type="ECO:0000313" key="4">
    <source>
        <dbReference type="EMBL" id="KAG8373219.1"/>
    </source>
</evidence>
<evidence type="ECO:0008006" key="6">
    <source>
        <dbReference type="Google" id="ProtNLM"/>
    </source>
</evidence>
<dbReference type="FunFam" id="1.10.287.110:FF:000009">
    <property type="entry name" value="Auxilin-related protein 1"/>
    <property type="match status" value="1"/>
</dbReference>